<dbReference type="PANTHER" id="PTHR19959">
    <property type="entry name" value="KINESIN LIGHT CHAIN"/>
    <property type="match status" value="1"/>
</dbReference>
<gene>
    <name evidence="2" type="ORF">GCM10010405_23700</name>
</gene>
<evidence type="ECO:0000313" key="2">
    <source>
        <dbReference type="EMBL" id="GAA2439621.1"/>
    </source>
</evidence>
<name>A0ABN3JVX3_9ACTN</name>
<dbReference type="PANTHER" id="PTHR19959:SF119">
    <property type="entry name" value="FUNGAL LIPASE-LIKE DOMAIN-CONTAINING PROTEIN"/>
    <property type="match status" value="1"/>
</dbReference>
<comment type="caution">
    <text evidence="2">The sequence shown here is derived from an EMBL/GenBank/DDBJ whole genome shotgun (WGS) entry which is preliminary data.</text>
</comment>
<dbReference type="Pfam" id="PF13374">
    <property type="entry name" value="TPR_10"/>
    <property type="match status" value="2"/>
</dbReference>
<dbReference type="EMBL" id="BAAASZ010000018">
    <property type="protein sequence ID" value="GAA2439621.1"/>
    <property type="molecule type" value="Genomic_DNA"/>
</dbReference>
<accession>A0ABN3JVX3</accession>
<dbReference type="Gene3D" id="3.40.50.300">
    <property type="entry name" value="P-loop containing nucleotide triphosphate hydrolases"/>
    <property type="match status" value="1"/>
</dbReference>
<dbReference type="InterPro" id="IPR027417">
    <property type="entry name" value="P-loop_NTPase"/>
</dbReference>
<dbReference type="InterPro" id="IPR019734">
    <property type="entry name" value="TPR_rpt"/>
</dbReference>
<evidence type="ECO:0000256" key="1">
    <source>
        <dbReference type="SAM" id="MobiDB-lite"/>
    </source>
</evidence>
<feature type="compositionally biased region" description="Pro residues" evidence="1">
    <location>
        <begin position="931"/>
        <end position="940"/>
    </location>
</feature>
<dbReference type="RefSeq" id="WP_344322235.1">
    <property type="nucleotide sequence ID" value="NZ_BAAASZ010000018.1"/>
</dbReference>
<proteinExistence type="predicted"/>
<evidence type="ECO:0008006" key="4">
    <source>
        <dbReference type="Google" id="ProtNLM"/>
    </source>
</evidence>
<dbReference type="InterPro" id="IPR011990">
    <property type="entry name" value="TPR-like_helical_dom_sf"/>
</dbReference>
<keyword evidence="3" id="KW-1185">Reference proteome</keyword>
<dbReference type="SUPFAM" id="SSF48452">
    <property type="entry name" value="TPR-like"/>
    <property type="match status" value="4"/>
</dbReference>
<sequence>MPRTGGGQVPERLQEVRAEAGYAYGAMGADIHVFGDGTPMYLLFEHRRVIGLDAGWLRAQPSRMLDARAEVVEFVGREAELQSLVDWRDAGRSLAVRWLHGEGGQGKTRLAAQLAAASQKAGWKVVDAVHGTETHPPAADSQDLRLDGCAGILLLVDYADRWPVSHLSWLFHNRLLRQGVPARVLLLARSAGGWPAVRGRLNRLRENVDTSDRYLSPLPDTGPDREQLFRVARDGFARNYPRATRPETIAPPGSLDHPDFGLPLAVLMAALVAVDAAVHGRRPPAGMIGLTTYLLDREHENWQSLYEGSDEGLAYRTPAEVMARMVFTASLTGLTSRALAEALLSALLPGIPPEVLLADHAVCYPPTDPARAAVLQPLLPDRLAEDFLALTLPGSPVTGYSTDDWAAAGCTALLARRPDGSAPPWTARAVTFLAAAADRWPHVGHRHLYPALRRDPDLGVAAGSSALMQLAGIEDVDLAMLEAVDDTVRSWTGEDRHADLDVGAAATCERVTRHRLAAVTDPLRRMELLNRLGLRLTYAGRHAEAAKNLGEAVDIGRRRMAEADAAIMPEQATALNRLSRAAADAGLLMEAFRFAAEACEVGKALIQADPATHLPTTAASFLIAGDLAEALGRPEPALDLTEEAVATLRLLQWTDPDTALPRLAEGLSARGARLRLLGRYWEAAQPTMDAMAIYRELAQSAPATHLTDLARSLRDFGITLSHVDKRDEAASAFEQAATVLRRLVERNPSAHLLDLADVLARLGSELSAQGRSEDALSATEEAVVIHRREVSNSILHFAGLADVLRLLSLRRYESDRREQAVEAATEAVAAGWALAKHDPVAHSPVLARNLAGRGSLMRRLGRLAEAENDLRQAVAVQRTAAEHNSAGEQLALAEALDDLAGVLGDIGRSDEARAAAQEATAIRHQVLRQSPPRPPRPTAPPATARFSPNRKPGPVDAALVLETAVTVHRRLVQQNPATHLPVLAAALFNLAQHHFSNGRPEEAVERIGEAVELYRRLTRSDDLYLPTLAQALNAQGSVLYALNRYESALIPIEEAGEIHRRLAETDPDTYWARLASSLGRIGLVLHDMGRADRAQEVLREAAALRRLLPPSGPS</sequence>
<protein>
    <recommendedName>
        <fullName evidence="4">Tetratricopeptide repeat protein</fullName>
    </recommendedName>
</protein>
<organism evidence="2 3">
    <name type="scientific">Streptomyces macrosporus</name>
    <dbReference type="NCBI Taxonomy" id="44032"/>
    <lineage>
        <taxon>Bacteria</taxon>
        <taxon>Bacillati</taxon>
        <taxon>Actinomycetota</taxon>
        <taxon>Actinomycetes</taxon>
        <taxon>Kitasatosporales</taxon>
        <taxon>Streptomycetaceae</taxon>
        <taxon>Streptomyces</taxon>
    </lineage>
</organism>
<dbReference type="SMART" id="SM00028">
    <property type="entry name" value="TPR"/>
    <property type="match status" value="8"/>
</dbReference>
<feature type="region of interest" description="Disordered" evidence="1">
    <location>
        <begin position="923"/>
        <end position="951"/>
    </location>
</feature>
<evidence type="ECO:0000313" key="3">
    <source>
        <dbReference type="Proteomes" id="UP001501638"/>
    </source>
</evidence>
<dbReference type="Gene3D" id="1.25.40.10">
    <property type="entry name" value="Tetratricopeptide repeat domain"/>
    <property type="match status" value="4"/>
</dbReference>
<dbReference type="Proteomes" id="UP001501638">
    <property type="component" value="Unassembled WGS sequence"/>
</dbReference>
<dbReference type="SUPFAM" id="SSF52540">
    <property type="entry name" value="P-loop containing nucleoside triphosphate hydrolases"/>
    <property type="match status" value="1"/>
</dbReference>
<reference evidence="2 3" key="1">
    <citation type="journal article" date="2019" name="Int. J. Syst. Evol. Microbiol.">
        <title>The Global Catalogue of Microorganisms (GCM) 10K type strain sequencing project: providing services to taxonomists for standard genome sequencing and annotation.</title>
        <authorList>
            <consortium name="The Broad Institute Genomics Platform"/>
            <consortium name="The Broad Institute Genome Sequencing Center for Infectious Disease"/>
            <person name="Wu L."/>
            <person name="Ma J."/>
        </authorList>
    </citation>
    <scope>NUCLEOTIDE SEQUENCE [LARGE SCALE GENOMIC DNA]</scope>
    <source>
        <strain evidence="2 3">JCM 6305</strain>
    </source>
</reference>